<sequence length="157" mass="16905">MCLSVSCTRNTAHLLCLVTFLDVFFGWTHCPTSRLSDYSRAIRSPGEALCPGALSTDDVLEARDMGAHPSIKSSCPPTQFLLHLMLKSAPNTDGLCTISYTPAELQISDFDLLPTRALILISDRSLIPDRRSGGDSGGGREKEGKRPGGVRVYGAHA</sequence>
<protein>
    <submittedName>
        <fullName evidence="3">Uncharacterized protein</fullName>
    </submittedName>
</protein>
<evidence type="ECO:0000256" key="2">
    <source>
        <dbReference type="SAM" id="SignalP"/>
    </source>
</evidence>
<accession>A0AAD6ZM39</accession>
<evidence type="ECO:0000313" key="3">
    <source>
        <dbReference type="EMBL" id="KAJ7328471.1"/>
    </source>
</evidence>
<evidence type="ECO:0000256" key="1">
    <source>
        <dbReference type="SAM" id="MobiDB-lite"/>
    </source>
</evidence>
<name>A0AAD6ZM39_9AGAR</name>
<dbReference type="AlphaFoldDB" id="A0AAD6ZM39"/>
<keyword evidence="2" id="KW-0732">Signal</keyword>
<evidence type="ECO:0000313" key="4">
    <source>
        <dbReference type="Proteomes" id="UP001218218"/>
    </source>
</evidence>
<feature type="chain" id="PRO_5041969613" evidence="2">
    <location>
        <begin position="27"/>
        <end position="157"/>
    </location>
</feature>
<comment type="caution">
    <text evidence="3">The sequence shown here is derived from an EMBL/GenBank/DDBJ whole genome shotgun (WGS) entry which is preliminary data.</text>
</comment>
<organism evidence="3 4">
    <name type="scientific">Mycena albidolilacea</name>
    <dbReference type="NCBI Taxonomy" id="1033008"/>
    <lineage>
        <taxon>Eukaryota</taxon>
        <taxon>Fungi</taxon>
        <taxon>Dikarya</taxon>
        <taxon>Basidiomycota</taxon>
        <taxon>Agaricomycotina</taxon>
        <taxon>Agaricomycetes</taxon>
        <taxon>Agaricomycetidae</taxon>
        <taxon>Agaricales</taxon>
        <taxon>Marasmiineae</taxon>
        <taxon>Mycenaceae</taxon>
        <taxon>Mycena</taxon>
    </lineage>
</organism>
<feature type="compositionally biased region" description="Basic and acidic residues" evidence="1">
    <location>
        <begin position="129"/>
        <end position="146"/>
    </location>
</feature>
<proteinExistence type="predicted"/>
<reference evidence="3" key="1">
    <citation type="submission" date="2023-03" db="EMBL/GenBank/DDBJ databases">
        <title>Massive genome expansion in bonnet fungi (Mycena s.s.) driven by repeated elements and novel gene families across ecological guilds.</title>
        <authorList>
            <consortium name="Lawrence Berkeley National Laboratory"/>
            <person name="Harder C.B."/>
            <person name="Miyauchi S."/>
            <person name="Viragh M."/>
            <person name="Kuo A."/>
            <person name="Thoen E."/>
            <person name="Andreopoulos B."/>
            <person name="Lu D."/>
            <person name="Skrede I."/>
            <person name="Drula E."/>
            <person name="Henrissat B."/>
            <person name="Morin E."/>
            <person name="Kohler A."/>
            <person name="Barry K."/>
            <person name="LaButti K."/>
            <person name="Morin E."/>
            <person name="Salamov A."/>
            <person name="Lipzen A."/>
            <person name="Mereny Z."/>
            <person name="Hegedus B."/>
            <person name="Baldrian P."/>
            <person name="Stursova M."/>
            <person name="Weitz H."/>
            <person name="Taylor A."/>
            <person name="Grigoriev I.V."/>
            <person name="Nagy L.G."/>
            <person name="Martin F."/>
            <person name="Kauserud H."/>
        </authorList>
    </citation>
    <scope>NUCLEOTIDE SEQUENCE</scope>
    <source>
        <strain evidence="3">CBHHK002</strain>
    </source>
</reference>
<gene>
    <name evidence="3" type="ORF">DFH08DRAFT_320074</name>
</gene>
<feature type="region of interest" description="Disordered" evidence="1">
    <location>
        <begin position="129"/>
        <end position="157"/>
    </location>
</feature>
<dbReference type="Proteomes" id="UP001218218">
    <property type="component" value="Unassembled WGS sequence"/>
</dbReference>
<feature type="signal peptide" evidence="2">
    <location>
        <begin position="1"/>
        <end position="26"/>
    </location>
</feature>
<dbReference type="EMBL" id="JARIHO010000039">
    <property type="protein sequence ID" value="KAJ7328471.1"/>
    <property type="molecule type" value="Genomic_DNA"/>
</dbReference>
<keyword evidence="4" id="KW-1185">Reference proteome</keyword>